<reference evidence="14" key="1">
    <citation type="submission" date="2021-03" db="EMBL/GenBank/DDBJ databases">
        <authorList>
            <person name="Li Z."/>
            <person name="Yang C."/>
        </authorList>
    </citation>
    <scope>NUCLEOTIDE SEQUENCE</scope>
    <source>
        <strain evidence="14">Dzin_1.0</strain>
        <tissue evidence="14">Leaf</tissue>
    </source>
</reference>
<keyword evidence="8 11" id="KW-0408">Iron</keyword>
<proteinExistence type="inferred from homology"/>
<dbReference type="PRINTS" id="PR00463">
    <property type="entry name" value="EP450I"/>
</dbReference>
<dbReference type="InterPro" id="IPR002401">
    <property type="entry name" value="Cyt_P450_E_grp-I"/>
</dbReference>
<keyword evidence="6 13" id="KW-1133">Transmembrane helix</keyword>
<dbReference type="Proteomes" id="UP001085076">
    <property type="component" value="Miscellaneous, Linkage group lg02"/>
</dbReference>
<dbReference type="PANTHER" id="PTHR47947:SF62">
    <property type="entry name" value="CYTOCHROME P450, FAMILY 81, SUBFAMILY D, POLYPEPTIDE 5"/>
    <property type="match status" value="1"/>
</dbReference>
<dbReference type="SUPFAM" id="SSF48264">
    <property type="entry name" value="Cytochrome P450"/>
    <property type="match status" value="1"/>
</dbReference>
<keyword evidence="15" id="KW-1185">Reference proteome</keyword>
<protein>
    <recommendedName>
        <fullName evidence="16">Cytochrome P450</fullName>
    </recommendedName>
</protein>
<keyword evidence="10 13" id="KW-0472">Membrane</keyword>
<comment type="cofactor">
    <cofactor evidence="11">
        <name>heme</name>
        <dbReference type="ChEBI" id="CHEBI:30413"/>
    </cofactor>
</comment>
<evidence type="ECO:0000256" key="9">
    <source>
        <dbReference type="ARBA" id="ARBA00023033"/>
    </source>
</evidence>
<evidence type="ECO:0000256" key="1">
    <source>
        <dbReference type="ARBA" id="ARBA00004167"/>
    </source>
</evidence>
<comment type="caution">
    <text evidence="14">The sequence shown here is derived from an EMBL/GenBank/DDBJ whole genome shotgun (WGS) entry which is preliminary data.</text>
</comment>
<organism evidence="14 15">
    <name type="scientific">Dioscorea zingiberensis</name>
    <dbReference type="NCBI Taxonomy" id="325984"/>
    <lineage>
        <taxon>Eukaryota</taxon>
        <taxon>Viridiplantae</taxon>
        <taxon>Streptophyta</taxon>
        <taxon>Embryophyta</taxon>
        <taxon>Tracheophyta</taxon>
        <taxon>Spermatophyta</taxon>
        <taxon>Magnoliopsida</taxon>
        <taxon>Liliopsida</taxon>
        <taxon>Dioscoreales</taxon>
        <taxon>Dioscoreaceae</taxon>
        <taxon>Dioscorea</taxon>
    </lineage>
</organism>
<gene>
    <name evidence="14" type="ORF">J5N97_010325</name>
</gene>
<comment type="similarity">
    <text evidence="2 12">Belongs to the cytochrome P450 family.</text>
</comment>
<evidence type="ECO:0000256" key="11">
    <source>
        <dbReference type="PIRSR" id="PIRSR602401-1"/>
    </source>
</evidence>
<keyword evidence="5 11" id="KW-0479">Metal-binding</keyword>
<evidence type="ECO:0000256" key="6">
    <source>
        <dbReference type="ARBA" id="ARBA00022989"/>
    </source>
</evidence>
<dbReference type="InterPro" id="IPR001128">
    <property type="entry name" value="Cyt_P450"/>
</dbReference>
<dbReference type="OrthoDB" id="1055148at2759"/>
<dbReference type="GO" id="GO:0020037">
    <property type="term" value="F:heme binding"/>
    <property type="evidence" value="ECO:0007669"/>
    <property type="project" value="InterPro"/>
</dbReference>
<evidence type="ECO:0000256" key="7">
    <source>
        <dbReference type="ARBA" id="ARBA00023002"/>
    </source>
</evidence>
<reference evidence="14" key="2">
    <citation type="journal article" date="2022" name="Hortic Res">
        <title>The genome of Dioscorea zingiberensis sheds light on the biosynthesis, origin and evolution of the medicinally important diosgenin saponins.</title>
        <authorList>
            <person name="Li Y."/>
            <person name="Tan C."/>
            <person name="Li Z."/>
            <person name="Guo J."/>
            <person name="Li S."/>
            <person name="Chen X."/>
            <person name="Wang C."/>
            <person name="Dai X."/>
            <person name="Yang H."/>
            <person name="Song W."/>
            <person name="Hou L."/>
            <person name="Xu J."/>
            <person name="Tong Z."/>
            <person name="Xu A."/>
            <person name="Yuan X."/>
            <person name="Wang W."/>
            <person name="Yang Q."/>
            <person name="Chen L."/>
            <person name="Sun Z."/>
            <person name="Wang K."/>
            <person name="Pan B."/>
            <person name="Chen J."/>
            <person name="Bao Y."/>
            <person name="Liu F."/>
            <person name="Qi X."/>
            <person name="Gang D.R."/>
            <person name="Wen J."/>
            <person name="Li J."/>
        </authorList>
    </citation>
    <scope>NUCLEOTIDE SEQUENCE</scope>
    <source>
        <strain evidence="14">Dzin_1.0</strain>
    </source>
</reference>
<keyword evidence="9 12" id="KW-0503">Monooxygenase</keyword>
<evidence type="ECO:0000256" key="10">
    <source>
        <dbReference type="ARBA" id="ARBA00023136"/>
    </source>
</evidence>
<evidence type="ECO:0000313" key="14">
    <source>
        <dbReference type="EMBL" id="KAJ0982070.1"/>
    </source>
</evidence>
<dbReference type="FunFam" id="1.10.630.10:FF:000081">
    <property type="entry name" value="Cytochrome P450 CYP81N5"/>
    <property type="match status" value="1"/>
</dbReference>
<dbReference type="Pfam" id="PF00067">
    <property type="entry name" value="p450"/>
    <property type="match status" value="1"/>
</dbReference>
<dbReference type="PROSITE" id="PS00086">
    <property type="entry name" value="CYTOCHROME_P450"/>
    <property type="match status" value="1"/>
</dbReference>
<feature type="transmembrane region" description="Helical" evidence="13">
    <location>
        <begin position="7"/>
        <end position="30"/>
    </location>
</feature>
<feature type="binding site" description="axial binding residue" evidence="11">
    <location>
        <position position="462"/>
    </location>
    <ligand>
        <name>heme</name>
        <dbReference type="ChEBI" id="CHEBI:30413"/>
    </ligand>
    <ligandPart>
        <name>Fe</name>
        <dbReference type="ChEBI" id="CHEBI:18248"/>
    </ligandPart>
</feature>
<evidence type="ECO:0000256" key="12">
    <source>
        <dbReference type="RuleBase" id="RU000461"/>
    </source>
</evidence>
<dbReference type="Gene3D" id="1.10.630.10">
    <property type="entry name" value="Cytochrome P450"/>
    <property type="match status" value="1"/>
</dbReference>
<keyword evidence="7 12" id="KW-0560">Oxidoreductase</keyword>
<evidence type="ECO:0000256" key="2">
    <source>
        <dbReference type="ARBA" id="ARBA00010617"/>
    </source>
</evidence>
<dbReference type="AlphaFoldDB" id="A0A9D5CY69"/>
<dbReference type="InterPro" id="IPR017972">
    <property type="entry name" value="Cyt_P450_CS"/>
</dbReference>
<dbReference type="InterPro" id="IPR050651">
    <property type="entry name" value="Plant_Cytochrome_P450_Monoox"/>
</dbReference>
<accession>A0A9D5CY69</accession>
<evidence type="ECO:0000313" key="15">
    <source>
        <dbReference type="Proteomes" id="UP001085076"/>
    </source>
</evidence>
<dbReference type="InterPro" id="IPR036396">
    <property type="entry name" value="Cyt_P450_sf"/>
</dbReference>
<dbReference type="PRINTS" id="PR00385">
    <property type="entry name" value="P450"/>
</dbReference>
<name>A0A9D5CY69_9LILI</name>
<evidence type="ECO:0000256" key="8">
    <source>
        <dbReference type="ARBA" id="ARBA00023004"/>
    </source>
</evidence>
<dbReference type="GO" id="GO:0005506">
    <property type="term" value="F:iron ion binding"/>
    <property type="evidence" value="ECO:0007669"/>
    <property type="project" value="InterPro"/>
</dbReference>
<sequence length="528" mass="59217">MATMADLYFSTTTLSTIVLIPALLLLFFLLKHHNNTNNKNPNPKPPSPSGLPFIGHLHLLKPPIHRALAHLSDLHGPILLLRFGSRRVLVVSSSYAAEECFTVNDIAFANRPLFLIGKHLGYGFTTIGWASYGPHWRNLRRISTLEIFSTHRLLSSSHLRSDEARSLVKALLRDYAGPGFHSAQLKLKFFGLAYNVVMRMIANKRYFDEGADEDSSETGKEFRDIIKETGSVAGASNTADFVPLARWLDVGNYEKKLKSLKKRRDEFFQGLIEEHRARKKTGSPDGQCSPAERTTVIDLLLSMQEDDPQYYSDDLVKGFVAQMLVAGTDTSSVTMEWAMSLLLNNPEALKRLRAEIDANIEQGSIMEEGDLHKLPYLQAVITETLRLHPSVPLLVPHESSQDCTVGGFHVPSGTVLIVNTWKIHRDPEIWEEPDEFKPERFLSNEGKEGLKTMPFGLGRRRCPGEALALRMVALVVGILVQCFEWKRVIEEEEGVDMNEGVGLTVAKAKPLEAMYKPEEDMVGLLFQL</sequence>
<evidence type="ECO:0000256" key="13">
    <source>
        <dbReference type="SAM" id="Phobius"/>
    </source>
</evidence>
<dbReference type="GO" id="GO:0016705">
    <property type="term" value="F:oxidoreductase activity, acting on paired donors, with incorporation or reduction of molecular oxygen"/>
    <property type="evidence" value="ECO:0007669"/>
    <property type="project" value="InterPro"/>
</dbReference>
<keyword evidence="4 13" id="KW-0812">Transmembrane</keyword>
<dbReference type="EMBL" id="JAGGNH010000002">
    <property type="protein sequence ID" value="KAJ0982070.1"/>
    <property type="molecule type" value="Genomic_DNA"/>
</dbReference>
<keyword evidence="3 11" id="KW-0349">Heme</keyword>
<evidence type="ECO:0008006" key="16">
    <source>
        <dbReference type="Google" id="ProtNLM"/>
    </source>
</evidence>
<dbReference type="CDD" id="cd20653">
    <property type="entry name" value="CYP81"/>
    <property type="match status" value="1"/>
</dbReference>
<evidence type="ECO:0000256" key="3">
    <source>
        <dbReference type="ARBA" id="ARBA00022617"/>
    </source>
</evidence>
<dbReference type="GO" id="GO:0004497">
    <property type="term" value="F:monooxygenase activity"/>
    <property type="evidence" value="ECO:0007669"/>
    <property type="project" value="UniProtKB-KW"/>
</dbReference>
<dbReference type="GO" id="GO:0016020">
    <property type="term" value="C:membrane"/>
    <property type="evidence" value="ECO:0007669"/>
    <property type="project" value="UniProtKB-SubCell"/>
</dbReference>
<evidence type="ECO:0000256" key="5">
    <source>
        <dbReference type="ARBA" id="ARBA00022723"/>
    </source>
</evidence>
<dbReference type="PANTHER" id="PTHR47947">
    <property type="entry name" value="CYTOCHROME P450 82C3-RELATED"/>
    <property type="match status" value="1"/>
</dbReference>
<evidence type="ECO:0000256" key="4">
    <source>
        <dbReference type="ARBA" id="ARBA00022692"/>
    </source>
</evidence>
<comment type="subcellular location">
    <subcellularLocation>
        <location evidence="1">Membrane</location>
        <topology evidence="1">Single-pass membrane protein</topology>
    </subcellularLocation>
</comment>